<feature type="domain" description="ABC transporter" evidence="4">
    <location>
        <begin position="319"/>
        <end position="530"/>
    </location>
</feature>
<dbReference type="SMART" id="SM00382">
    <property type="entry name" value="AAA"/>
    <property type="match status" value="2"/>
</dbReference>
<sequence length="531" mass="60121">MLISNNITVQFGAKPLFENVSVKFGDNNRYGLIGANGCGKSTYMKVLAGVLTPSAGNISLDSHERMAFLKQDQFAYEDQRVIDVVMMGHEQMWKANVEKNAIYANLEATEEDYMRAAELEGVFAEYDGYTAEARAGELLMGVGIPIEQHNGLMSAVAPGWKLRVLLVQALFANPDILLLDEPTNNLDINTIRWLEDVLNNRDCTMVIISHDRHFLNQVCTHTCDMDYGKITVYPGNYDDYMEASTAARAQQAKDNAKAKQQVADLQDFVRRFSANASKAKQATSRAKQIDKIKIEEFKPSSRQYPFIRFEYDEREKLYRNALELKKLSHGFDKPLFNDVDMMFEAGEKVAIIGENGIGKTTFLRCLARDLEPKHGEVKWAEKANIGYFAQDHEYEFEDGEDLFEWMTKFRQTGDDDQVVRSMLGRLLFGGDDTKKSVKVLSGGEKGRMLYGKMMLARTNVMLMDEPTNHMDMESIEALNTALDKYKGTLFFVSHDREFVSSIATRIIEIKADGIVDFTGNYEDYLASQGVE</sequence>
<dbReference type="GO" id="GO:0005524">
    <property type="term" value="F:ATP binding"/>
    <property type="evidence" value="ECO:0007669"/>
    <property type="project" value="UniProtKB-KW"/>
</dbReference>
<dbReference type="Pfam" id="PF00005">
    <property type="entry name" value="ABC_tran"/>
    <property type="match status" value="2"/>
</dbReference>
<dbReference type="SUPFAM" id="SSF52540">
    <property type="entry name" value="P-loop containing nucleoside triphosphate hydrolases"/>
    <property type="match status" value="2"/>
</dbReference>
<name>A0A1J5S6V7_9ZZZZ</name>
<evidence type="ECO:0000256" key="2">
    <source>
        <dbReference type="ARBA" id="ARBA00022741"/>
    </source>
</evidence>
<evidence type="ECO:0000259" key="4">
    <source>
        <dbReference type="PROSITE" id="PS50893"/>
    </source>
</evidence>
<reference evidence="5" key="1">
    <citation type="submission" date="2016-10" db="EMBL/GenBank/DDBJ databases">
        <title>Sequence of Gallionella enrichment culture.</title>
        <authorList>
            <person name="Poehlein A."/>
            <person name="Muehling M."/>
            <person name="Daniel R."/>
        </authorList>
    </citation>
    <scope>NUCLEOTIDE SEQUENCE</scope>
</reference>
<evidence type="ECO:0000313" key="5">
    <source>
        <dbReference type="EMBL" id="OIQ97523.1"/>
    </source>
</evidence>
<dbReference type="InterPro" id="IPR032781">
    <property type="entry name" value="ABC_tran_Xtn"/>
</dbReference>
<gene>
    <name evidence="5" type="primary">ybiT_5</name>
    <name evidence="5" type="ORF">GALL_204070</name>
</gene>
<protein>
    <submittedName>
        <fullName evidence="5">Putative ABC transporter ATP-binding protein YbiT</fullName>
    </submittedName>
</protein>
<comment type="caution">
    <text evidence="5">The sequence shown here is derived from an EMBL/GenBank/DDBJ whole genome shotgun (WGS) entry which is preliminary data.</text>
</comment>
<accession>A0A1J5S6V7</accession>
<dbReference type="AlphaFoldDB" id="A0A1J5S6V7"/>
<dbReference type="Pfam" id="PF12848">
    <property type="entry name" value="ABC_tran_Xtn"/>
    <property type="match status" value="1"/>
</dbReference>
<evidence type="ECO:0000256" key="3">
    <source>
        <dbReference type="ARBA" id="ARBA00022840"/>
    </source>
</evidence>
<dbReference type="InterPro" id="IPR027417">
    <property type="entry name" value="P-loop_NTPase"/>
</dbReference>
<dbReference type="CDD" id="cd03221">
    <property type="entry name" value="ABCF_EF-3"/>
    <property type="match status" value="2"/>
</dbReference>
<keyword evidence="2" id="KW-0547">Nucleotide-binding</keyword>
<dbReference type="NCBIfam" id="NF011646">
    <property type="entry name" value="PRK15064.1"/>
    <property type="match status" value="1"/>
</dbReference>
<proteinExistence type="predicted"/>
<keyword evidence="3 5" id="KW-0067">ATP-binding</keyword>
<dbReference type="InterPro" id="IPR051309">
    <property type="entry name" value="ABCF_ATPase"/>
</dbReference>
<dbReference type="GO" id="GO:0016887">
    <property type="term" value="F:ATP hydrolysis activity"/>
    <property type="evidence" value="ECO:0007669"/>
    <property type="project" value="InterPro"/>
</dbReference>
<dbReference type="PANTHER" id="PTHR42855">
    <property type="entry name" value="ABC TRANSPORTER ATP-BINDING SUBUNIT"/>
    <property type="match status" value="1"/>
</dbReference>
<feature type="domain" description="ABC transporter" evidence="4">
    <location>
        <begin position="2"/>
        <end position="252"/>
    </location>
</feature>
<dbReference type="Gene3D" id="3.40.50.300">
    <property type="entry name" value="P-loop containing nucleotide triphosphate hydrolases"/>
    <property type="match status" value="2"/>
</dbReference>
<dbReference type="InterPro" id="IPR003593">
    <property type="entry name" value="AAA+_ATPase"/>
</dbReference>
<organism evidence="5">
    <name type="scientific">mine drainage metagenome</name>
    <dbReference type="NCBI Taxonomy" id="410659"/>
    <lineage>
        <taxon>unclassified sequences</taxon>
        <taxon>metagenomes</taxon>
        <taxon>ecological metagenomes</taxon>
    </lineage>
</organism>
<dbReference type="InterPro" id="IPR003439">
    <property type="entry name" value="ABC_transporter-like_ATP-bd"/>
</dbReference>
<dbReference type="FunFam" id="3.40.50.300:FF:000011">
    <property type="entry name" value="Putative ABC transporter ATP-binding component"/>
    <property type="match status" value="1"/>
</dbReference>
<evidence type="ECO:0000256" key="1">
    <source>
        <dbReference type="ARBA" id="ARBA00022737"/>
    </source>
</evidence>
<dbReference type="FunFam" id="3.40.50.300:FF:000070">
    <property type="entry name" value="Putative ABC transporter ATP-binding component"/>
    <property type="match status" value="1"/>
</dbReference>
<dbReference type="EMBL" id="MLJW01000131">
    <property type="protein sequence ID" value="OIQ97523.1"/>
    <property type="molecule type" value="Genomic_DNA"/>
</dbReference>
<keyword evidence="1" id="KW-0677">Repeat</keyword>
<dbReference type="PROSITE" id="PS50893">
    <property type="entry name" value="ABC_TRANSPORTER_2"/>
    <property type="match status" value="2"/>
</dbReference>
<dbReference type="PANTHER" id="PTHR42855:SF2">
    <property type="entry name" value="DRUG RESISTANCE ABC TRANSPORTER,ATP-BINDING PROTEIN"/>
    <property type="match status" value="1"/>
</dbReference>